<proteinExistence type="predicted"/>
<protein>
    <submittedName>
        <fullName evidence="1">SRPBCC family protein</fullName>
    </submittedName>
</protein>
<gene>
    <name evidence="1" type="ORF">G4D72_01415</name>
</gene>
<reference evidence="1 2" key="1">
    <citation type="submission" date="2020-02" db="EMBL/GenBank/DDBJ databases">
        <authorList>
            <person name="Chen W.-M."/>
        </authorList>
    </citation>
    <scope>NUCLEOTIDE SEQUENCE [LARGE SCALE GENOMIC DNA]</scope>
    <source>
        <strain evidence="1 2">KDG-16</strain>
    </source>
</reference>
<comment type="caution">
    <text evidence="1">The sequence shown here is derived from an EMBL/GenBank/DDBJ whole genome shotgun (WGS) entry which is preliminary data.</text>
</comment>
<dbReference type="CDD" id="cd07820">
    <property type="entry name" value="SRPBCC_3"/>
    <property type="match status" value="1"/>
</dbReference>
<name>A0ABX0I0Q1_9FLAO</name>
<dbReference type="InterPro" id="IPR023393">
    <property type="entry name" value="START-like_dom_sf"/>
</dbReference>
<evidence type="ECO:0000313" key="2">
    <source>
        <dbReference type="Proteomes" id="UP000800984"/>
    </source>
</evidence>
<dbReference type="SUPFAM" id="SSF55961">
    <property type="entry name" value="Bet v1-like"/>
    <property type="match status" value="1"/>
</dbReference>
<organism evidence="1 2">
    <name type="scientific">Flavobacterium difficile</name>
    <dbReference type="NCBI Taxonomy" id="2709659"/>
    <lineage>
        <taxon>Bacteria</taxon>
        <taxon>Pseudomonadati</taxon>
        <taxon>Bacteroidota</taxon>
        <taxon>Flavobacteriia</taxon>
        <taxon>Flavobacteriales</taxon>
        <taxon>Flavobacteriaceae</taxon>
        <taxon>Flavobacterium</taxon>
    </lineage>
</organism>
<keyword evidence="2" id="KW-1185">Reference proteome</keyword>
<dbReference type="RefSeq" id="WP_166075800.1">
    <property type="nucleotide sequence ID" value="NZ_JAAJBT010000001.1"/>
</dbReference>
<dbReference type="EMBL" id="JAAJBT010000001">
    <property type="protein sequence ID" value="NHM00765.1"/>
    <property type="molecule type" value="Genomic_DNA"/>
</dbReference>
<dbReference type="Proteomes" id="UP000800984">
    <property type="component" value="Unassembled WGS sequence"/>
</dbReference>
<dbReference type="Gene3D" id="3.30.530.20">
    <property type="match status" value="1"/>
</dbReference>
<sequence length="150" mass="17460">MTTIKITTNYFAPIEKVFDTNRNIDIHQQSASKTKEVAIAGITSGLINKNETVTWKGKHFGVYLTHQSLISEMIYPTYFIDEQLKGQFKSFKHQHFFEQKENFVEVTDVLEYETPYGIFGTLFDKIVLKKHLTNFILHRNAVLKNLAEKK</sequence>
<accession>A0ABX0I0Q1</accession>
<evidence type="ECO:0000313" key="1">
    <source>
        <dbReference type="EMBL" id="NHM00765.1"/>
    </source>
</evidence>